<dbReference type="AlphaFoldDB" id="A0A2H6KBR9"/>
<proteinExistence type="predicted"/>
<protein>
    <recommendedName>
        <fullName evidence="3">ERCC4 domain-containing protein</fullName>
    </recommendedName>
</protein>
<sequence>MQIDLYTDNEDEMLAGEIYQLMCREGNICTLCTNFTYRTHLSRAQDAAAREAMMNGDDTAESQSPGASVGARLPDLYAEESSDEEPATQQIANKPAVVFLIFTKEDMKLSVEMLRQRIVTTVELFQVLYPNVRMLVVMHAVRLYALHGQNSPANSQSPQRDSQTPLMHNLTLDDIICSLMIEYQVDVVEAEDDVELAKFIVHAASAAELCATRRGASGFRAKPHQNLSQDTSVATNTWITQLQQIPEVGLEAATAIAEIYSTPAEVIEAIENSPDDFIESLRSIGSGTRGSKKLAVAIANRIAALFSQNVEPNTFVMDDCNTQDSVHESRNFD</sequence>
<dbReference type="Proteomes" id="UP000236319">
    <property type="component" value="Unassembled WGS sequence"/>
</dbReference>
<dbReference type="OrthoDB" id="343092at2759"/>
<evidence type="ECO:0000313" key="2">
    <source>
        <dbReference type="Proteomes" id="UP000236319"/>
    </source>
</evidence>
<dbReference type="GeneID" id="39874205"/>
<dbReference type="Gene3D" id="1.10.150.670">
    <property type="entry name" value="Crossover junction endonuclease EME1, DNA-binding domain"/>
    <property type="match status" value="1"/>
</dbReference>
<keyword evidence="2" id="KW-1185">Reference proteome</keyword>
<dbReference type="RefSeq" id="XP_028866678.1">
    <property type="nucleotide sequence ID" value="XM_029010845.1"/>
</dbReference>
<gene>
    <name evidence="1" type="ORF">BOVATA_019280</name>
</gene>
<reference evidence="1 2" key="1">
    <citation type="journal article" date="2017" name="BMC Genomics">
        <title>Whole-genome assembly of Babesia ovata and comparative genomics between closely related pathogens.</title>
        <authorList>
            <person name="Yamagishi J."/>
            <person name="Asada M."/>
            <person name="Hakimi H."/>
            <person name="Tanaka T.Q."/>
            <person name="Sugimoto C."/>
            <person name="Kawazu S."/>
        </authorList>
    </citation>
    <scope>NUCLEOTIDE SEQUENCE [LARGE SCALE GENOMIC DNA]</scope>
    <source>
        <strain evidence="1 2">Miyake</strain>
    </source>
</reference>
<name>A0A2H6KBR9_9APIC</name>
<comment type="caution">
    <text evidence="1">The sequence shown here is derived from an EMBL/GenBank/DDBJ whole genome shotgun (WGS) entry which is preliminary data.</text>
</comment>
<dbReference type="InterPro" id="IPR042530">
    <property type="entry name" value="EME1/EME2_C"/>
</dbReference>
<organism evidence="1 2">
    <name type="scientific">Babesia ovata</name>
    <dbReference type="NCBI Taxonomy" id="189622"/>
    <lineage>
        <taxon>Eukaryota</taxon>
        <taxon>Sar</taxon>
        <taxon>Alveolata</taxon>
        <taxon>Apicomplexa</taxon>
        <taxon>Aconoidasida</taxon>
        <taxon>Piroplasmida</taxon>
        <taxon>Babesiidae</taxon>
        <taxon>Babesia</taxon>
    </lineage>
</organism>
<dbReference type="VEuPathDB" id="PiroplasmaDB:BOVATA_019280"/>
<accession>A0A2H6KBR9</accession>
<evidence type="ECO:0000313" key="1">
    <source>
        <dbReference type="EMBL" id="GBE60435.1"/>
    </source>
</evidence>
<evidence type="ECO:0008006" key="3">
    <source>
        <dbReference type="Google" id="ProtNLM"/>
    </source>
</evidence>
<dbReference type="EMBL" id="BDSA01000002">
    <property type="protein sequence ID" value="GBE60435.1"/>
    <property type="molecule type" value="Genomic_DNA"/>
</dbReference>